<name>A0A1M5CHB8_9BACT</name>
<proteinExistence type="predicted"/>
<evidence type="ECO:0000313" key="3">
    <source>
        <dbReference type="Proteomes" id="UP000184368"/>
    </source>
</evidence>
<evidence type="ECO:0000259" key="1">
    <source>
        <dbReference type="Pfam" id="PF01471"/>
    </source>
</evidence>
<dbReference type="Pfam" id="PF01471">
    <property type="entry name" value="PG_binding_1"/>
    <property type="match status" value="1"/>
</dbReference>
<dbReference type="InterPro" id="IPR036365">
    <property type="entry name" value="PGBD-like_sf"/>
</dbReference>
<dbReference type="STRING" id="1302690.BUE76_07805"/>
<gene>
    <name evidence="2" type="ORF">SAMN05444008_10962</name>
</gene>
<sequence>MENANWKGPWDCAEFVTYCVNRITGKLYGYRGMEGGGAYTGYWYEDARNGIVKSVSLADALKIEGAILLRKPKVVNERKLIGHIAFTDGKGKTVEARGAQYGVMEYEVGRANERKWDIGILVPEISCVAGAEGIRKLNLHGSPTFDRSIQNSFSVASLQKLKIRLSELNLYQADDESSNAERLELALYNFQVAKGLEPSGILDRDTEKALFAD</sequence>
<dbReference type="InterPro" id="IPR002477">
    <property type="entry name" value="Peptidoglycan-bd-like"/>
</dbReference>
<keyword evidence="3" id="KW-1185">Reference proteome</keyword>
<reference evidence="2 3" key="1">
    <citation type="submission" date="2016-11" db="EMBL/GenBank/DDBJ databases">
        <authorList>
            <person name="Jaros S."/>
            <person name="Januszkiewicz K."/>
            <person name="Wedrychowicz H."/>
        </authorList>
    </citation>
    <scope>NUCLEOTIDE SEQUENCE [LARGE SCALE GENOMIC DNA]</scope>
    <source>
        <strain evidence="2 3">DSM 26897</strain>
    </source>
</reference>
<dbReference type="OrthoDB" id="9782229at2"/>
<dbReference type="Proteomes" id="UP000184368">
    <property type="component" value="Unassembled WGS sequence"/>
</dbReference>
<dbReference type="RefSeq" id="WP_073043752.1">
    <property type="nucleotide sequence ID" value="NZ_FQUO01000009.1"/>
</dbReference>
<dbReference type="SUPFAM" id="SSF47090">
    <property type="entry name" value="PGBD-like"/>
    <property type="match status" value="1"/>
</dbReference>
<protein>
    <submittedName>
        <fullName evidence="2">Putative peptidoglycan binding domain-containing protein</fullName>
    </submittedName>
</protein>
<dbReference type="EMBL" id="FQUO01000009">
    <property type="protein sequence ID" value="SHF53792.1"/>
    <property type="molecule type" value="Genomic_DNA"/>
</dbReference>
<feature type="domain" description="Peptidoglycan binding-like" evidence="1">
    <location>
        <begin position="158"/>
        <end position="210"/>
    </location>
</feature>
<evidence type="ECO:0000313" key="2">
    <source>
        <dbReference type="EMBL" id="SHF53792.1"/>
    </source>
</evidence>
<dbReference type="AlphaFoldDB" id="A0A1M5CHB8"/>
<accession>A0A1M5CHB8</accession>
<organism evidence="2 3">
    <name type="scientific">Cnuella takakiae</name>
    <dbReference type="NCBI Taxonomy" id="1302690"/>
    <lineage>
        <taxon>Bacteria</taxon>
        <taxon>Pseudomonadati</taxon>
        <taxon>Bacteroidota</taxon>
        <taxon>Chitinophagia</taxon>
        <taxon>Chitinophagales</taxon>
        <taxon>Chitinophagaceae</taxon>
        <taxon>Cnuella</taxon>
    </lineage>
</organism>